<comment type="caution">
    <text evidence="1">The sequence shown here is derived from an EMBL/GenBank/DDBJ whole genome shotgun (WGS) entry which is preliminary data.</text>
</comment>
<evidence type="ECO:0000313" key="2">
    <source>
        <dbReference type="Proteomes" id="UP001279734"/>
    </source>
</evidence>
<organism evidence="1 2">
    <name type="scientific">Nepenthes gracilis</name>
    <name type="common">Slender pitcher plant</name>
    <dbReference type="NCBI Taxonomy" id="150966"/>
    <lineage>
        <taxon>Eukaryota</taxon>
        <taxon>Viridiplantae</taxon>
        <taxon>Streptophyta</taxon>
        <taxon>Embryophyta</taxon>
        <taxon>Tracheophyta</taxon>
        <taxon>Spermatophyta</taxon>
        <taxon>Magnoliopsida</taxon>
        <taxon>eudicotyledons</taxon>
        <taxon>Gunneridae</taxon>
        <taxon>Pentapetalae</taxon>
        <taxon>Caryophyllales</taxon>
        <taxon>Nepenthaceae</taxon>
        <taxon>Nepenthes</taxon>
    </lineage>
</organism>
<dbReference type="Proteomes" id="UP001279734">
    <property type="component" value="Unassembled WGS sequence"/>
</dbReference>
<name>A0AAD3SI45_NEPGR</name>
<accession>A0AAD3SI45</accession>
<proteinExistence type="predicted"/>
<dbReference type="AlphaFoldDB" id="A0AAD3SI45"/>
<reference evidence="1" key="1">
    <citation type="submission" date="2023-05" db="EMBL/GenBank/DDBJ databases">
        <title>Nepenthes gracilis genome sequencing.</title>
        <authorList>
            <person name="Fukushima K."/>
        </authorList>
    </citation>
    <scope>NUCLEOTIDE SEQUENCE</scope>
    <source>
        <strain evidence="1">SING2019-196</strain>
    </source>
</reference>
<evidence type="ECO:0000313" key="1">
    <source>
        <dbReference type="EMBL" id="GMH11602.1"/>
    </source>
</evidence>
<dbReference type="EMBL" id="BSYO01000011">
    <property type="protein sequence ID" value="GMH11602.1"/>
    <property type="molecule type" value="Genomic_DNA"/>
</dbReference>
<sequence>MIQPAIEVDVGYQWKPEKGGQHIKKNVLPLSSFALQASRASMNLQLVDCQNLEPKSGISFSILPNNSSSSPLKHVWEKCPVQLTSMERQEIQQILMLLIRMLVPFQIPVVNSPLQWLHEAMDAPLLRQNRPLNISLRPLNDLSVLEASCVDPKTHHSEQDQLILPESVEAIDTGAYVRVDSYNPLGDVQEEGALNINSISDGISMDTQESKLKNLSPLARKVAARIKALLRADDQS</sequence>
<gene>
    <name evidence="1" type="ORF">Nepgr_013443</name>
</gene>
<keyword evidence="2" id="KW-1185">Reference proteome</keyword>
<protein>
    <submittedName>
        <fullName evidence="1">Uncharacterized protein</fullName>
    </submittedName>
</protein>